<evidence type="ECO:0000313" key="4">
    <source>
        <dbReference type="Proteomes" id="UP001168990"/>
    </source>
</evidence>
<accession>A0AA39FKJ4</accession>
<evidence type="ECO:0000259" key="2">
    <source>
        <dbReference type="Pfam" id="PF21044"/>
    </source>
</evidence>
<gene>
    <name evidence="3" type="ORF">PV328_008878</name>
</gene>
<organism evidence="3 4">
    <name type="scientific">Microctonus aethiopoides</name>
    <dbReference type="NCBI Taxonomy" id="144406"/>
    <lineage>
        <taxon>Eukaryota</taxon>
        <taxon>Metazoa</taxon>
        <taxon>Ecdysozoa</taxon>
        <taxon>Arthropoda</taxon>
        <taxon>Hexapoda</taxon>
        <taxon>Insecta</taxon>
        <taxon>Pterygota</taxon>
        <taxon>Neoptera</taxon>
        <taxon>Endopterygota</taxon>
        <taxon>Hymenoptera</taxon>
        <taxon>Apocrita</taxon>
        <taxon>Ichneumonoidea</taxon>
        <taxon>Braconidae</taxon>
        <taxon>Euphorinae</taxon>
        <taxon>Microctonus</taxon>
    </lineage>
</organism>
<dbReference type="InterPro" id="IPR048701">
    <property type="entry name" value="CIP2A_N"/>
</dbReference>
<proteinExistence type="predicted"/>
<evidence type="ECO:0000256" key="1">
    <source>
        <dbReference type="SAM" id="Phobius"/>
    </source>
</evidence>
<comment type="caution">
    <text evidence="3">The sequence shown here is derived from an EMBL/GenBank/DDBJ whole genome shotgun (WGS) entry which is preliminary data.</text>
</comment>
<dbReference type="EMBL" id="JAQQBS010000003">
    <property type="protein sequence ID" value="KAK0171121.1"/>
    <property type="molecule type" value="Genomic_DNA"/>
</dbReference>
<feature type="transmembrane region" description="Helical" evidence="1">
    <location>
        <begin position="256"/>
        <end position="273"/>
    </location>
</feature>
<dbReference type="Proteomes" id="UP001168990">
    <property type="component" value="Unassembled WGS sequence"/>
</dbReference>
<dbReference type="InterPro" id="IPR016024">
    <property type="entry name" value="ARM-type_fold"/>
</dbReference>
<dbReference type="PANTHER" id="PTHR23161">
    <property type="entry name" value="PROTEIN CIP2A"/>
    <property type="match status" value="1"/>
</dbReference>
<sequence>MLSRLLETNLIPKKRLRVLKLLGEFTYGVIIHSQETHLPHLISILTQWIMQSEDEEIFSLSLGVLNNLCYKNLPAIHILMRTVDIKALRRMLLKLHINNVNTRVQCRRFNIIMEQMNKDIPDEIILEFVMVIFQSLVAGLADIDVLLLRNIVEYFDDGRQNEHSRSVLISYQNYADDVKNIIQELEEISDPECTALIMEFLLSLIKLEIPSLIPFYPTYIKVAMQQVTVNQVSLKALMLMKTIIIDSRGRKNFNDLVSSIVGFLIFIYFFIVFNL</sequence>
<keyword evidence="1" id="KW-0812">Transmembrane</keyword>
<reference evidence="3" key="2">
    <citation type="submission" date="2023-03" db="EMBL/GenBank/DDBJ databases">
        <authorList>
            <person name="Inwood S.N."/>
            <person name="Skelly J.G."/>
            <person name="Guhlin J."/>
            <person name="Harrop T.W.R."/>
            <person name="Goldson S.G."/>
            <person name="Dearden P.K."/>
        </authorList>
    </citation>
    <scope>NUCLEOTIDE SEQUENCE</scope>
    <source>
        <strain evidence="3">Irish</strain>
        <tissue evidence="3">Whole body</tissue>
    </source>
</reference>
<protein>
    <recommendedName>
        <fullName evidence="2">CIP2A N-terminal domain-containing protein</fullName>
    </recommendedName>
</protein>
<keyword evidence="1" id="KW-1133">Transmembrane helix</keyword>
<dbReference type="AlphaFoldDB" id="A0AA39FKJ4"/>
<dbReference type="InterPro" id="IPR042510">
    <property type="entry name" value="CIP2A"/>
</dbReference>
<feature type="domain" description="CIP2A N-terminal" evidence="2">
    <location>
        <begin position="16"/>
        <end position="205"/>
    </location>
</feature>
<evidence type="ECO:0000313" key="3">
    <source>
        <dbReference type="EMBL" id="KAK0171121.1"/>
    </source>
</evidence>
<name>A0AA39FKJ4_9HYME</name>
<dbReference type="PANTHER" id="PTHR23161:SF2">
    <property type="entry name" value="PROTEIN CIP2A"/>
    <property type="match status" value="1"/>
</dbReference>
<keyword evidence="1" id="KW-0472">Membrane</keyword>
<keyword evidence="4" id="KW-1185">Reference proteome</keyword>
<dbReference type="SUPFAM" id="SSF48371">
    <property type="entry name" value="ARM repeat"/>
    <property type="match status" value="1"/>
</dbReference>
<reference evidence="3" key="1">
    <citation type="journal article" date="2023" name="bioRxiv">
        <title>Scaffold-level genome assemblies of two parasitoid biocontrol wasps reveal the parthenogenesis mechanism and an associated novel virus.</title>
        <authorList>
            <person name="Inwood S."/>
            <person name="Skelly J."/>
            <person name="Guhlin J."/>
            <person name="Harrop T."/>
            <person name="Goldson S."/>
            <person name="Dearden P."/>
        </authorList>
    </citation>
    <scope>NUCLEOTIDE SEQUENCE</scope>
    <source>
        <strain evidence="3">Irish</strain>
        <tissue evidence="3">Whole body</tissue>
    </source>
</reference>
<dbReference type="Pfam" id="PF21044">
    <property type="entry name" value="CIP2A_N"/>
    <property type="match status" value="1"/>
</dbReference>